<dbReference type="Proteomes" id="UP001153331">
    <property type="component" value="Unassembled WGS sequence"/>
</dbReference>
<protein>
    <submittedName>
        <fullName evidence="1">Uncharacterized protein</fullName>
    </submittedName>
</protein>
<organism evidence="1 2">
    <name type="scientific">Boeremia exigua</name>
    <dbReference type="NCBI Taxonomy" id="749465"/>
    <lineage>
        <taxon>Eukaryota</taxon>
        <taxon>Fungi</taxon>
        <taxon>Dikarya</taxon>
        <taxon>Ascomycota</taxon>
        <taxon>Pezizomycotina</taxon>
        <taxon>Dothideomycetes</taxon>
        <taxon>Pleosporomycetidae</taxon>
        <taxon>Pleosporales</taxon>
        <taxon>Pleosporineae</taxon>
        <taxon>Didymellaceae</taxon>
        <taxon>Boeremia</taxon>
    </lineage>
</organism>
<dbReference type="EMBL" id="JAPHNI010001121">
    <property type="protein sequence ID" value="KAJ8106608.1"/>
    <property type="molecule type" value="Genomic_DNA"/>
</dbReference>
<name>A0ACC2HVA1_9PLEO</name>
<keyword evidence="2" id="KW-1185">Reference proteome</keyword>
<gene>
    <name evidence="1" type="ORF">OPT61_g9423</name>
</gene>
<proteinExistence type="predicted"/>
<comment type="caution">
    <text evidence="1">The sequence shown here is derived from an EMBL/GenBank/DDBJ whole genome shotgun (WGS) entry which is preliminary data.</text>
</comment>
<sequence>MDEQSIVRHVRPWQQVLMFFARTQREHGWKSPAYRLTRRQREAWEALVKEAERATEGEAEQDREEMDVDNGADNDNDGDNDDGDNNDGNVDEGVNEIETAQGGAPNAIVEPSKLSSIQRACLEFCIALMSQKITCREYDSALVCALAVLGVKEDSWKGAEQYPPVLSAVIKVARFMVVQQALELSGPSNDDEMDDFDSDSAYESDSSPPGQQRKGCLQFVQEMMDQFMVRGSHSPMQWMLDLRTYGLKIHYNTTSRGHVEWLGRDELLYKDLQFSMAQFRSMVHGLTTESRRLMMDELLFGSRTAAPIPSVPWDRLRDNPTDERPG</sequence>
<evidence type="ECO:0000313" key="1">
    <source>
        <dbReference type="EMBL" id="KAJ8106608.1"/>
    </source>
</evidence>
<evidence type="ECO:0000313" key="2">
    <source>
        <dbReference type="Proteomes" id="UP001153331"/>
    </source>
</evidence>
<reference evidence="1" key="1">
    <citation type="submission" date="2022-11" db="EMBL/GenBank/DDBJ databases">
        <title>Genome Sequence of Boeremia exigua.</title>
        <authorList>
            <person name="Buettner E."/>
        </authorList>
    </citation>
    <scope>NUCLEOTIDE SEQUENCE</scope>
    <source>
        <strain evidence="1">CU02</strain>
    </source>
</reference>
<accession>A0ACC2HVA1</accession>